<dbReference type="GO" id="GO:0006353">
    <property type="term" value="P:DNA-templated transcription termination"/>
    <property type="evidence" value="ECO:0007669"/>
    <property type="project" value="InterPro"/>
</dbReference>
<keyword evidence="11" id="KW-1185">Reference proteome</keyword>
<keyword evidence="4" id="KW-0694">RNA-binding</keyword>
<evidence type="ECO:0000256" key="2">
    <source>
        <dbReference type="ARBA" id="ARBA00011104"/>
    </source>
</evidence>
<evidence type="ECO:0000256" key="3">
    <source>
        <dbReference type="ARBA" id="ARBA00016308"/>
    </source>
</evidence>
<dbReference type="InterPro" id="IPR000824">
    <property type="entry name" value="MtrB"/>
</dbReference>
<dbReference type="STRING" id="525903.Taci_0832"/>
<dbReference type="EMBL" id="CP001818">
    <property type="protein sequence ID" value="ACZ19065.1"/>
    <property type="molecule type" value="Genomic_DNA"/>
</dbReference>
<dbReference type="GO" id="GO:0006355">
    <property type="term" value="P:regulation of DNA-templated transcription"/>
    <property type="evidence" value="ECO:0007669"/>
    <property type="project" value="InterPro"/>
</dbReference>
<dbReference type="Gene3D" id="2.60.40.50">
    <property type="entry name" value="TRAP-like"/>
    <property type="match status" value="1"/>
</dbReference>
<dbReference type="GO" id="GO:0003723">
    <property type="term" value="F:RNA binding"/>
    <property type="evidence" value="ECO:0007669"/>
    <property type="project" value="UniProtKB-KW"/>
</dbReference>
<comment type="subunit">
    <text evidence="2">Oligomer of 11 identical subunits arranged in doughnut-like structure.</text>
</comment>
<dbReference type="AlphaFoldDB" id="D1B9W2"/>
<comment type="similarity">
    <text evidence="1">Belongs to the MtrB family.</text>
</comment>
<gene>
    <name evidence="10" type="ordered locus">Taci_0832</name>
</gene>
<evidence type="ECO:0000313" key="10">
    <source>
        <dbReference type="EMBL" id="ACZ19065.1"/>
    </source>
</evidence>
<keyword evidence="5" id="KW-0805">Transcription regulation</keyword>
<dbReference type="InterPro" id="IPR016031">
    <property type="entry name" value="Trp_RNA-bd_attenuator-like_dom"/>
</dbReference>
<dbReference type="OrthoDB" id="2111980at2"/>
<dbReference type="HOGENOM" id="CLU_180875_0_0_0"/>
<evidence type="ECO:0000256" key="7">
    <source>
        <dbReference type="ARBA" id="ARBA00029615"/>
    </source>
</evidence>
<sequence>MEGGNQQRTSVLSDYIVIKALEDGVTVIGLTRGQETKFSHTEKLDRGEVWIAQFTEHTSAIKVRGHSEIHCKHGKIESGR</sequence>
<accession>D1B9W2</accession>
<evidence type="ECO:0000256" key="1">
    <source>
        <dbReference type="ARBA" id="ARBA00010027"/>
    </source>
</evidence>
<proteinExistence type="inferred from homology"/>
<dbReference type="EnsemblBacteria" id="ACZ19065">
    <property type="protein sequence ID" value="ACZ19065"/>
    <property type="gene ID" value="Taci_0832"/>
</dbReference>
<keyword evidence="6" id="KW-0804">Transcription</keyword>
<dbReference type="InterPro" id="IPR023558">
    <property type="entry name" value="Trp_RNA-bd_attenuator_dom"/>
</dbReference>
<dbReference type="NCBIfam" id="NF009724">
    <property type="entry name" value="PRK13251.1"/>
    <property type="match status" value="1"/>
</dbReference>
<name>D1B9W2_THEAS</name>
<protein>
    <recommendedName>
        <fullName evidence="3">Transcription attenuation protein MtrB</fullName>
    </recommendedName>
    <alternativeName>
        <fullName evidence="8">Trp RNA-binding attenuation protein</fullName>
    </alternativeName>
    <alternativeName>
        <fullName evidence="7">Tryptophan RNA-binding attenuator protein</fullName>
    </alternativeName>
</protein>
<evidence type="ECO:0000313" key="11">
    <source>
        <dbReference type="Proteomes" id="UP000002030"/>
    </source>
</evidence>
<evidence type="ECO:0000256" key="5">
    <source>
        <dbReference type="ARBA" id="ARBA00023015"/>
    </source>
</evidence>
<dbReference type="KEGG" id="tai:Taci_0832"/>
<feature type="domain" description="Tryptophan RNA-binding attenuator protein" evidence="9">
    <location>
        <begin position="13"/>
        <end position="78"/>
    </location>
</feature>
<dbReference type="PRINTS" id="PR00687">
    <property type="entry name" value="TRPRNAAP"/>
</dbReference>
<dbReference type="eggNOG" id="ENOG5032Z9Y">
    <property type="taxonomic scope" value="Bacteria"/>
</dbReference>
<dbReference type="SUPFAM" id="SSF51219">
    <property type="entry name" value="TRAP-like"/>
    <property type="match status" value="1"/>
</dbReference>
<evidence type="ECO:0000256" key="8">
    <source>
        <dbReference type="ARBA" id="ARBA00033109"/>
    </source>
</evidence>
<evidence type="ECO:0000256" key="6">
    <source>
        <dbReference type="ARBA" id="ARBA00023163"/>
    </source>
</evidence>
<evidence type="ECO:0000256" key="4">
    <source>
        <dbReference type="ARBA" id="ARBA00022884"/>
    </source>
</evidence>
<reference evidence="10 11" key="1">
    <citation type="journal article" date="2009" name="Stand. Genomic Sci.">
        <title>Complete genome sequence of Thermanaerovibrio acidaminovorans type strain (Su883).</title>
        <authorList>
            <person name="Chovatia M."/>
            <person name="Sikorski J."/>
            <person name="Schroder M."/>
            <person name="Lapidus A."/>
            <person name="Nolan M."/>
            <person name="Tice H."/>
            <person name="Glavina Del Rio T."/>
            <person name="Copeland A."/>
            <person name="Cheng J.F."/>
            <person name="Lucas S."/>
            <person name="Chen F."/>
            <person name="Bruce D."/>
            <person name="Goodwin L."/>
            <person name="Pitluck S."/>
            <person name="Ivanova N."/>
            <person name="Mavromatis K."/>
            <person name="Ovchinnikova G."/>
            <person name="Pati A."/>
            <person name="Chen A."/>
            <person name="Palaniappan K."/>
            <person name="Land M."/>
            <person name="Hauser L."/>
            <person name="Chang Y.J."/>
            <person name="Jeffries C.D."/>
            <person name="Chain P."/>
            <person name="Saunders E."/>
            <person name="Detter J.C."/>
            <person name="Brettin T."/>
            <person name="Rohde M."/>
            <person name="Goker M."/>
            <person name="Spring S."/>
            <person name="Bristow J."/>
            <person name="Markowitz V."/>
            <person name="Hugenholtz P."/>
            <person name="Kyrpides N.C."/>
            <person name="Klenk H.P."/>
            <person name="Eisen J.A."/>
        </authorList>
    </citation>
    <scope>NUCLEOTIDE SEQUENCE [LARGE SCALE GENOMIC DNA]</scope>
    <source>
        <strain evidence="11">ATCC 49978 / DSM 6589 / Su883</strain>
    </source>
</reference>
<dbReference type="PATRIC" id="fig|525903.6.peg.833"/>
<organism evidence="10 11">
    <name type="scientific">Thermanaerovibrio acidaminovorans (strain ATCC 49978 / DSM 6589 / Su883)</name>
    <name type="common">Selenomonas acidaminovorans</name>
    <dbReference type="NCBI Taxonomy" id="525903"/>
    <lineage>
        <taxon>Bacteria</taxon>
        <taxon>Thermotogati</taxon>
        <taxon>Synergistota</taxon>
        <taxon>Synergistia</taxon>
        <taxon>Synergistales</taxon>
        <taxon>Synergistaceae</taxon>
        <taxon>Thermanaerovibrio</taxon>
    </lineage>
</organism>
<dbReference type="RefSeq" id="WP_012869580.1">
    <property type="nucleotide sequence ID" value="NC_013522.1"/>
</dbReference>
<dbReference type="Pfam" id="PF02081">
    <property type="entry name" value="TrpBP"/>
    <property type="match status" value="1"/>
</dbReference>
<dbReference type="Proteomes" id="UP000002030">
    <property type="component" value="Chromosome"/>
</dbReference>
<evidence type="ECO:0000259" key="9">
    <source>
        <dbReference type="Pfam" id="PF02081"/>
    </source>
</evidence>